<evidence type="ECO:0000259" key="1">
    <source>
        <dbReference type="Pfam" id="PF13524"/>
    </source>
</evidence>
<dbReference type="EMBL" id="RBKU01000001">
    <property type="protein sequence ID" value="RKR82254.1"/>
    <property type="molecule type" value="Genomic_DNA"/>
</dbReference>
<evidence type="ECO:0000313" key="2">
    <source>
        <dbReference type="EMBL" id="RKR82254.1"/>
    </source>
</evidence>
<dbReference type="SUPFAM" id="SSF53756">
    <property type="entry name" value="UDP-Glycosyltransferase/glycogen phosphorylase"/>
    <property type="match status" value="1"/>
</dbReference>
<proteinExistence type="predicted"/>
<dbReference type="RefSeq" id="WP_121197876.1">
    <property type="nucleotide sequence ID" value="NZ_RBKU01000001.1"/>
</dbReference>
<dbReference type="Pfam" id="PF13524">
    <property type="entry name" value="Glyco_trans_1_2"/>
    <property type="match status" value="1"/>
</dbReference>
<comment type="caution">
    <text evidence="2">The sequence shown here is derived from an EMBL/GenBank/DDBJ whole genome shotgun (WGS) entry which is preliminary data.</text>
</comment>
<keyword evidence="3" id="KW-1185">Reference proteome</keyword>
<organism evidence="2 3">
    <name type="scientific">Mucilaginibacter gracilis</name>
    <dbReference type="NCBI Taxonomy" id="423350"/>
    <lineage>
        <taxon>Bacteria</taxon>
        <taxon>Pseudomonadati</taxon>
        <taxon>Bacteroidota</taxon>
        <taxon>Sphingobacteriia</taxon>
        <taxon>Sphingobacteriales</taxon>
        <taxon>Sphingobacteriaceae</taxon>
        <taxon>Mucilaginibacter</taxon>
    </lineage>
</organism>
<reference evidence="2 3" key="1">
    <citation type="submission" date="2018-10" db="EMBL/GenBank/DDBJ databases">
        <title>Genomic Encyclopedia of Archaeal and Bacterial Type Strains, Phase II (KMG-II): from individual species to whole genera.</title>
        <authorList>
            <person name="Goeker M."/>
        </authorList>
    </citation>
    <scope>NUCLEOTIDE SEQUENCE [LARGE SCALE GENOMIC DNA]</scope>
    <source>
        <strain evidence="2 3">DSM 18602</strain>
    </source>
</reference>
<dbReference type="OrthoDB" id="110463at2"/>
<evidence type="ECO:0000313" key="3">
    <source>
        <dbReference type="Proteomes" id="UP000268007"/>
    </source>
</evidence>
<gene>
    <name evidence="2" type="ORF">BDD43_2430</name>
</gene>
<dbReference type="InterPro" id="IPR055259">
    <property type="entry name" value="YkvP/CgeB_Glyco_trans-like"/>
</dbReference>
<dbReference type="Proteomes" id="UP000268007">
    <property type="component" value="Unassembled WGS sequence"/>
</dbReference>
<sequence>MKVVFVADLKNPSTSGRQRLWALKQCGIDVSVITTEDYPSVFGKWAYYIARIFKRPRLMRNARLLEQAILDISKQVKPEIIWLEWPRQLSINLINELKKIEPRPFLISFQDDNPWGKRTNDLWLWREYLKIVPLFDLHLVKRESDIVHLSALGAKACRLWRHGIYSPIFHPSIEPVEIEYPVSFVGTCMDGREKLIGFLLENKIPIHVFGHHWNRRSDLPQRFPANFHPPVEGENYAEVIRKSQICIGLVSHSNLDEWTMRTYEVPGCARLLLAERTPYHQLLFVENEDAILFSNIEECRKILMGLLSDKNRCLAMGRVAYERFTNHHYKLEDSMQELLDFLKQTL</sequence>
<feature type="domain" description="Spore protein YkvP/CgeB glycosyl transferase-like" evidence="1">
    <location>
        <begin position="194"/>
        <end position="339"/>
    </location>
</feature>
<protein>
    <submittedName>
        <fullName evidence="2">Spore maturation protein CgeB</fullName>
    </submittedName>
</protein>
<name>A0A495J1R5_9SPHI</name>
<dbReference type="AlphaFoldDB" id="A0A495J1R5"/>
<accession>A0A495J1R5</accession>